<keyword evidence="1" id="KW-0732">Signal</keyword>
<evidence type="ECO:0000313" key="3">
    <source>
        <dbReference type="Proteomes" id="UP001159428"/>
    </source>
</evidence>
<sequence length="257" mass="28872">MLKTLTVVFLVWFLVTALQISRTEDRIDHFPAVLKSSGLTSDLYAQLFWISEVWRKNAPYEIGYPLFYSTLVILTVIRCLCLLIPSRETLLVQVSIRKEVQLVAIVDEIYEKMGRYENEQKREQTEVESEIVEDDKEYMVAATEPVDVTSAVSPLLSDSNVCIAEELIESVEPHQTENCTPCVLMETSLTDERRQEVTVPEQLPDMAPVNVTDSFTYHIKPGGALGSKIYPETSLGKACVVVAAGALISYGIYRLIS</sequence>
<keyword evidence="3" id="KW-1185">Reference proteome</keyword>
<evidence type="ECO:0000256" key="1">
    <source>
        <dbReference type="SAM" id="SignalP"/>
    </source>
</evidence>
<comment type="caution">
    <text evidence="2">The sequence shown here is derived from an EMBL/GenBank/DDBJ whole genome shotgun (WGS) entry which is preliminary data.</text>
</comment>
<accession>A0AAU9WE59</accession>
<name>A0AAU9WE59_9CNID</name>
<dbReference type="Proteomes" id="UP001159428">
    <property type="component" value="Unassembled WGS sequence"/>
</dbReference>
<dbReference type="EMBL" id="CALNXJ010000012">
    <property type="protein sequence ID" value="CAH3110611.1"/>
    <property type="molecule type" value="Genomic_DNA"/>
</dbReference>
<proteinExistence type="predicted"/>
<feature type="chain" id="PRO_5043784749" evidence="1">
    <location>
        <begin position="18"/>
        <end position="257"/>
    </location>
</feature>
<gene>
    <name evidence="2" type="ORF">PMEA_00003752</name>
</gene>
<dbReference type="AlphaFoldDB" id="A0AAU9WE59"/>
<protein>
    <submittedName>
        <fullName evidence="2">Uncharacterized protein</fullName>
    </submittedName>
</protein>
<organism evidence="2 3">
    <name type="scientific">Pocillopora meandrina</name>
    <dbReference type="NCBI Taxonomy" id="46732"/>
    <lineage>
        <taxon>Eukaryota</taxon>
        <taxon>Metazoa</taxon>
        <taxon>Cnidaria</taxon>
        <taxon>Anthozoa</taxon>
        <taxon>Hexacorallia</taxon>
        <taxon>Scleractinia</taxon>
        <taxon>Astrocoeniina</taxon>
        <taxon>Pocilloporidae</taxon>
        <taxon>Pocillopora</taxon>
    </lineage>
</organism>
<feature type="signal peptide" evidence="1">
    <location>
        <begin position="1"/>
        <end position="17"/>
    </location>
</feature>
<evidence type="ECO:0000313" key="2">
    <source>
        <dbReference type="EMBL" id="CAH3110611.1"/>
    </source>
</evidence>
<reference evidence="2 3" key="1">
    <citation type="submission" date="2022-05" db="EMBL/GenBank/DDBJ databases">
        <authorList>
            <consortium name="Genoscope - CEA"/>
            <person name="William W."/>
        </authorList>
    </citation>
    <scope>NUCLEOTIDE SEQUENCE [LARGE SCALE GENOMIC DNA]</scope>
</reference>